<accession>A0A1I5DY10</accession>
<organism evidence="3 4">
    <name type="scientific">Nitrosospira briensis</name>
    <dbReference type="NCBI Taxonomy" id="35799"/>
    <lineage>
        <taxon>Bacteria</taxon>
        <taxon>Pseudomonadati</taxon>
        <taxon>Pseudomonadota</taxon>
        <taxon>Betaproteobacteria</taxon>
        <taxon>Nitrosomonadales</taxon>
        <taxon>Nitrosomonadaceae</taxon>
        <taxon>Nitrosospira</taxon>
    </lineage>
</organism>
<dbReference type="Pfam" id="PF24096">
    <property type="entry name" value="DUF7379"/>
    <property type="match status" value="1"/>
</dbReference>
<dbReference type="OrthoDB" id="8913127at2"/>
<sequence length="547" mass="60659">MWKVFLRNENGEWKETPAVEIETNQGPFRSSQALAAAQQVPSDLRQLIKYLEAEAERPELSRDAIELWAQDAQKESDTFDWAGSPKLRAIEEGLALFPKPQVTSAQDDRLITIAWHDHAAVLIPIPMRGHQIILRLEYIAEPEDEYRVERLRFRHAPDEDYSLETFVDWRGYFGMNSAVIDGWTMMRAGSRGYVASFVGTTGFVVGTVLRRLTRPQPTPEEDPTARPRQIGMERKYSAIARSCPDLSTIKEVATHERAMVFVHGTVSCGIQGLKDLFPQMTEELIPEPVYRFEHDTFLKLDANAKELVALIKEHIDTKQLLLAAHSRGGLVAKLAAYQLRRDNYPGKVTVYTFGTPNLGTPLVAIGKRMLNLLYKMGEDFAEVIPLPLMTSLVKGFSYAVNVPTLPPGISAMQEDSPEVSMLQMFVDPVNTRTWGSDFNVGSGTSGFGAAVEGALLGALSDRRHDLVVPTASALAFGSAEPVLACSHTRYFLESAVRDEIKAFLAPNVGATVAPEPRTGSSQTDGCPGDKKVVKPPLRMKSDKKYQL</sequence>
<evidence type="ECO:0000256" key="1">
    <source>
        <dbReference type="SAM" id="MobiDB-lite"/>
    </source>
</evidence>
<evidence type="ECO:0000313" key="3">
    <source>
        <dbReference type="EMBL" id="SFO04079.1"/>
    </source>
</evidence>
<dbReference type="SUPFAM" id="SSF53474">
    <property type="entry name" value="alpha/beta-Hydrolases"/>
    <property type="match status" value="1"/>
</dbReference>
<evidence type="ECO:0000313" key="4">
    <source>
        <dbReference type="Proteomes" id="UP000183107"/>
    </source>
</evidence>
<dbReference type="AlphaFoldDB" id="A0A1I5DY10"/>
<dbReference type="RefSeq" id="WP_074797789.1">
    <property type="nucleotide sequence ID" value="NZ_FOVJ01000006.1"/>
</dbReference>
<reference evidence="4" key="1">
    <citation type="submission" date="2016-10" db="EMBL/GenBank/DDBJ databases">
        <authorList>
            <person name="Varghese N."/>
        </authorList>
    </citation>
    <scope>NUCLEOTIDE SEQUENCE [LARGE SCALE GENOMIC DNA]</scope>
    <source>
        <strain evidence="4">Nsp8</strain>
    </source>
</reference>
<gene>
    <name evidence="3" type="ORF">SAMN05216386_2456</name>
</gene>
<dbReference type="InterPro" id="IPR055803">
    <property type="entry name" value="DUF7379"/>
</dbReference>
<dbReference type="InterPro" id="IPR029058">
    <property type="entry name" value="AB_hydrolase_fold"/>
</dbReference>
<proteinExistence type="predicted"/>
<feature type="region of interest" description="Disordered" evidence="1">
    <location>
        <begin position="511"/>
        <end position="547"/>
    </location>
</feature>
<keyword evidence="4" id="KW-1185">Reference proteome</keyword>
<feature type="domain" description="DUF7379" evidence="2">
    <location>
        <begin position="260"/>
        <end position="420"/>
    </location>
</feature>
<dbReference type="Proteomes" id="UP000183107">
    <property type="component" value="Unassembled WGS sequence"/>
</dbReference>
<protein>
    <submittedName>
        <fullName evidence="3">Lipase (Class 3)</fullName>
    </submittedName>
</protein>
<evidence type="ECO:0000259" key="2">
    <source>
        <dbReference type="Pfam" id="PF24096"/>
    </source>
</evidence>
<name>A0A1I5DY10_9PROT</name>
<dbReference type="EMBL" id="FOVJ01000006">
    <property type="protein sequence ID" value="SFO04079.1"/>
    <property type="molecule type" value="Genomic_DNA"/>
</dbReference>
<dbReference type="Gene3D" id="3.40.50.1820">
    <property type="entry name" value="alpha/beta hydrolase"/>
    <property type="match status" value="1"/>
</dbReference>